<dbReference type="SMART" id="SM00357">
    <property type="entry name" value="CSP"/>
    <property type="match status" value="1"/>
</dbReference>
<dbReference type="Gene3D" id="2.40.50.140">
    <property type="entry name" value="Nucleic acid-binding proteins"/>
    <property type="match status" value="1"/>
</dbReference>
<dbReference type="InterPro" id="IPR002059">
    <property type="entry name" value="CSP_DNA-bd"/>
</dbReference>
<dbReference type="AlphaFoldDB" id="A0A090AJH3"/>
<evidence type="ECO:0000313" key="3">
    <source>
        <dbReference type="EMBL" id="BAP55065.1"/>
    </source>
</evidence>
<reference evidence="3 4" key="1">
    <citation type="journal article" date="2014" name="ISME J.">
        <title>Ecophysiology of Thioploca ingrica as revealed by the complete genome sequence supplemented with proteomic evidence.</title>
        <authorList>
            <person name="Kojima H."/>
            <person name="Ogura Y."/>
            <person name="Yamamoto N."/>
            <person name="Togashi T."/>
            <person name="Mori H."/>
            <person name="Watanabe T."/>
            <person name="Nemoto F."/>
            <person name="Kurokawa K."/>
            <person name="Hayashi T."/>
            <person name="Fukui M."/>
        </authorList>
    </citation>
    <scope>NUCLEOTIDE SEQUENCE [LARGE SCALE GENOMIC DNA]</scope>
</reference>
<accession>A0A090AJH3</accession>
<dbReference type="EMBL" id="AP014633">
    <property type="protein sequence ID" value="BAP55065.1"/>
    <property type="molecule type" value="Genomic_DNA"/>
</dbReference>
<dbReference type="HOGENOM" id="CLU_1947843_0_0_6"/>
<dbReference type="SUPFAM" id="SSF50249">
    <property type="entry name" value="Nucleic acid-binding proteins"/>
    <property type="match status" value="1"/>
</dbReference>
<name>A0A090AJH3_9GAMM</name>
<dbReference type="PROSITE" id="PS51857">
    <property type="entry name" value="CSD_2"/>
    <property type="match status" value="1"/>
</dbReference>
<keyword evidence="1" id="KW-0472">Membrane</keyword>
<evidence type="ECO:0000256" key="1">
    <source>
        <dbReference type="SAM" id="Phobius"/>
    </source>
</evidence>
<organism evidence="3 4">
    <name type="scientific">Thioploca ingrica</name>
    <dbReference type="NCBI Taxonomy" id="40754"/>
    <lineage>
        <taxon>Bacteria</taxon>
        <taxon>Pseudomonadati</taxon>
        <taxon>Pseudomonadota</taxon>
        <taxon>Gammaproteobacteria</taxon>
        <taxon>Thiotrichales</taxon>
        <taxon>Thiotrichaceae</taxon>
        <taxon>Thioploca</taxon>
    </lineage>
</organism>
<keyword evidence="1" id="KW-0812">Transmembrane</keyword>
<dbReference type="Pfam" id="PF00313">
    <property type="entry name" value="CSD"/>
    <property type="match status" value="1"/>
</dbReference>
<proteinExistence type="predicted"/>
<dbReference type="GO" id="GO:0003676">
    <property type="term" value="F:nucleic acid binding"/>
    <property type="evidence" value="ECO:0007669"/>
    <property type="project" value="InterPro"/>
</dbReference>
<protein>
    <submittedName>
        <fullName evidence="3">Cold shock domain family protein</fullName>
    </submittedName>
</protein>
<dbReference type="InterPro" id="IPR011129">
    <property type="entry name" value="CSD"/>
</dbReference>
<dbReference type="InterPro" id="IPR012340">
    <property type="entry name" value="NA-bd_OB-fold"/>
</dbReference>
<sequence length="129" mass="15233">MINSLVELLAFFMLKEYCDNNKNYYKQQYTTYTKEKMRTFIYLSLLSAFLCFTLSTNITAGENWQDGIVKWFNAKAGYGQIISQQEEDIFVHHSVIEGSQKKLMTHQRVQYQAIKEQGRWKAIKVKIIN</sequence>
<dbReference type="PRINTS" id="PR00050">
    <property type="entry name" value="COLDSHOCK"/>
</dbReference>
<evidence type="ECO:0000259" key="2">
    <source>
        <dbReference type="PROSITE" id="PS51857"/>
    </source>
</evidence>
<keyword evidence="4" id="KW-1185">Reference proteome</keyword>
<dbReference type="Proteomes" id="UP000031623">
    <property type="component" value="Chromosome"/>
</dbReference>
<evidence type="ECO:0000313" key="4">
    <source>
        <dbReference type="Proteomes" id="UP000031623"/>
    </source>
</evidence>
<keyword evidence="1" id="KW-1133">Transmembrane helix</keyword>
<feature type="domain" description="CSD" evidence="2">
    <location>
        <begin position="64"/>
        <end position="127"/>
    </location>
</feature>
<dbReference type="CDD" id="cd04458">
    <property type="entry name" value="CSP_CDS"/>
    <property type="match status" value="1"/>
</dbReference>
<dbReference type="KEGG" id="tig:THII_0768"/>
<dbReference type="STRING" id="40754.THII_0768"/>
<gene>
    <name evidence="3" type="ORF">THII_0768</name>
</gene>
<dbReference type="GO" id="GO:0005829">
    <property type="term" value="C:cytosol"/>
    <property type="evidence" value="ECO:0007669"/>
    <property type="project" value="UniProtKB-ARBA"/>
</dbReference>
<feature type="transmembrane region" description="Helical" evidence="1">
    <location>
        <begin position="40"/>
        <end position="60"/>
    </location>
</feature>